<feature type="region of interest" description="Disordered" evidence="1">
    <location>
        <begin position="66"/>
        <end position="90"/>
    </location>
</feature>
<accession>A0AAN8MFE8</accession>
<dbReference type="AlphaFoldDB" id="A0AAN8MFE8"/>
<evidence type="ECO:0000313" key="2">
    <source>
        <dbReference type="EMBL" id="KAK6329113.1"/>
    </source>
</evidence>
<proteinExistence type="predicted"/>
<keyword evidence="3" id="KW-1185">Reference proteome</keyword>
<evidence type="ECO:0000256" key="1">
    <source>
        <dbReference type="SAM" id="MobiDB-lite"/>
    </source>
</evidence>
<organism evidence="2 3">
    <name type="scientific">Coregonus suidteri</name>
    <dbReference type="NCBI Taxonomy" id="861788"/>
    <lineage>
        <taxon>Eukaryota</taxon>
        <taxon>Metazoa</taxon>
        <taxon>Chordata</taxon>
        <taxon>Craniata</taxon>
        <taxon>Vertebrata</taxon>
        <taxon>Euteleostomi</taxon>
        <taxon>Actinopterygii</taxon>
        <taxon>Neopterygii</taxon>
        <taxon>Teleostei</taxon>
        <taxon>Protacanthopterygii</taxon>
        <taxon>Salmoniformes</taxon>
        <taxon>Salmonidae</taxon>
        <taxon>Coregoninae</taxon>
        <taxon>Coregonus</taxon>
    </lineage>
</organism>
<comment type="caution">
    <text evidence="2">The sequence shown here is derived from an EMBL/GenBank/DDBJ whole genome shotgun (WGS) entry which is preliminary data.</text>
</comment>
<sequence>MKDKLKIKGKYLSEYITTTVIKIVSQLLHFFSLLRLVSGSDHLSPPNLIPIVACVIRIPTTAPTYRNSTAAPDPPAASLGVAQHRRSHSG</sequence>
<protein>
    <submittedName>
        <fullName evidence="2">Uncharacterized protein</fullName>
    </submittedName>
</protein>
<dbReference type="EMBL" id="JAGTTL010000001">
    <property type="protein sequence ID" value="KAK6329113.1"/>
    <property type="molecule type" value="Genomic_DNA"/>
</dbReference>
<reference evidence="2 3" key="1">
    <citation type="submission" date="2021-04" db="EMBL/GenBank/DDBJ databases">
        <authorList>
            <person name="De Guttry C."/>
            <person name="Zahm M."/>
            <person name="Klopp C."/>
            <person name="Cabau C."/>
            <person name="Louis A."/>
            <person name="Berthelot C."/>
            <person name="Parey E."/>
            <person name="Roest Crollius H."/>
            <person name="Montfort J."/>
            <person name="Robinson-Rechavi M."/>
            <person name="Bucao C."/>
            <person name="Bouchez O."/>
            <person name="Gislard M."/>
            <person name="Lluch J."/>
            <person name="Milhes M."/>
            <person name="Lampietro C."/>
            <person name="Lopez Roques C."/>
            <person name="Donnadieu C."/>
            <person name="Braasch I."/>
            <person name="Desvignes T."/>
            <person name="Postlethwait J."/>
            <person name="Bobe J."/>
            <person name="Wedekind C."/>
            <person name="Guiguen Y."/>
        </authorList>
    </citation>
    <scope>NUCLEOTIDE SEQUENCE [LARGE SCALE GENOMIC DNA]</scope>
    <source>
        <strain evidence="2">Cs_M1</strain>
        <tissue evidence="2">Blood</tissue>
    </source>
</reference>
<name>A0AAN8MFE8_9TELE</name>
<gene>
    <name evidence="2" type="ORF">J4Q44_G00010910</name>
</gene>
<dbReference type="Proteomes" id="UP001356427">
    <property type="component" value="Unassembled WGS sequence"/>
</dbReference>
<evidence type="ECO:0000313" key="3">
    <source>
        <dbReference type="Proteomes" id="UP001356427"/>
    </source>
</evidence>